<dbReference type="PANTHER" id="PTHR10165">
    <property type="entry name" value="LIPID PHOSPHATE PHOSPHATASE"/>
    <property type="match status" value="1"/>
</dbReference>
<evidence type="ECO:0000256" key="2">
    <source>
        <dbReference type="ARBA" id="ARBA00008816"/>
    </source>
</evidence>
<evidence type="ECO:0000256" key="1">
    <source>
        <dbReference type="ARBA" id="ARBA00004141"/>
    </source>
</evidence>
<dbReference type="CDD" id="cd03390">
    <property type="entry name" value="PAP2_containing_1_like"/>
    <property type="match status" value="1"/>
</dbReference>
<dbReference type="STRING" id="1182541.W9Y125"/>
<dbReference type="EMBL" id="AMWN01000005">
    <property type="protein sequence ID" value="EXJ86188.1"/>
    <property type="molecule type" value="Genomic_DNA"/>
</dbReference>
<dbReference type="SUPFAM" id="SSF48317">
    <property type="entry name" value="Acid phosphatase/Vanadium-dependent haloperoxidase"/>
    <property type="match status" value="1"/>
</dbReference>
<keyword evidence="3 7" id="KW-0812">Transmembrane</keyword>
<dbReference type="GO" id="GO:0008195">
    <property type="term" value="F:phosphatidate phosphatase activity"/>
    <property type="evidence" value="ECO:0007669"/>
    <property type="project" value="TreeGrafter"/>
</dbReference>
<evidence type="ECO:0000256" key="3">
    <source>
        <dbReference type="ARBA" id="ARBA00022692"/>
    </source>
</evidence>
<dbReference type="Gene3D" id="1.20.144.10">
    <property type="entry name" value="Phosphatidic acid phosphatase type 2/haloperoxidase"/>
    <property type="match status" value="1"/>
</dbReference>
<protein>
    <recommendedName>
        <fullName evidence="8">Phosphatidic acid phosphatase type 2/haloperoxidase domain-containing protein</fullName>
    </recommendedName>
</protein>
<proteinExistence type="inferred from homology"/>
<evidence type="ECO:0000313" key="9">
    <source>
        <dbReference type="EMBL" id="EXJ86188.1"/>
    </source>
</evidence>
<feature type="compositionally biased region" description="Low complexity" evidence="6">
    <location>
        <begin position="260"/>
        <end position="283"/>
    </location>
</feature>
<dbReference type="GeneID" id="19161425"/>
<evidence type="ECO:0000256" key="6">
    <source>
        <dbReference type="SAM" id="MobiDB-lite"/>
    </source>
</evidence>
<evidence type="ECO:0000313" key="10">
    <source>
        <dbReference type="Proteomes" id="UP000019484"/>
    </source>
</evidence>
<keyword evidence="5 7" id="KW-0472">Membrane</keyword>
<dbReference type="GO" id="GO:0006644">
    <property type="term" value="P:phospholipid metabolic process"/>
    <property type="evidence" value="ECO:0007669"/>
    <property type="project" value="InterPro"/>
</dbReference>
<feature type="region of interest" description="Disordered" evidence="6">
    <location>
        <begin position="398"/>
        <end position="428"/>
    </location>
</feature>
<dbReference type="InterPro" id="IPR043216">
    <property type="entry name" value="PAP-like"/>
</dbReference>
<keyword evidence="10" id="KW-1185">Reference proteome</keyword>
<feature type="transmembrane region" description="Helical" evidence="7">
    <location>
        <begin position="208"/>
        <end position="226"/>
    </location>
</feature>
<comment type="subcellular location">
    <subcellularLocation>
        <location evidence="1">Membrane</location>
        <topology evidence="1">Multi-pass membrane protein</topology>
    </subcellularLocation>
</comment>
<feature type="transmembrane region" description="Helical" evidence="7">
    <location>
        <begin position="321"/>
        <end position="339"/>
    </location>
</feature>
<dbReference type="InterPro" id="IPR000326">
    <property type="entry name" value="PAP2/HPO"/>
</dbReference>
<evidence type="ECO:0000256" key="5">
    <source>
        <dbReference type="ARBA" id="ARBA00023136"/>
    </source>
</evidence>
<dbReference type="Proteomes" id="UP000019484">
    <property type="component" value="Unassembled WGS sequence"/>
</dbReference>
<feature type="region of interest" description="Disordered" evidence="6">
    <location>
        <begin position="254"/>
        <end position="283"/>
    </location>
</feature>
<keyword evidence="4 7" id="KW-1133">Transmembrane helix</keyword>
<sequence length="428" mass="46729">MVAAARTVNSLAGGVSRLSKRLLASYIIDWILILGTAGVGGGFSQIDGARHAFSLQDPNISFPHRDDTVSTGVLVVVGLVAPGVITAIISLIFVPGPTAHRATSKALIWRRKIWEWNTAWMGLGLALAGTFMITEGLKALTGKPRPFLLAICDPDTSPEAIRRYQVGGLGTSLDSAVPVVVDWRICRNTDKDRMRNAFASWPSGHSSFSWAGLLYLTLFFCAKFGVQIPFLPQTTTTSYGRRYISTFDEEVEREAHDHGPQGSKTSSSTPSPSTVSSPQSPVPLRNEAAAPPIYLLILAFVPIGVAFFVSLSRWFDYRHHGFDIISGSVIGIFMAWFGFRWYHLPIRGGSGWAWGARTRDRAFWLGIGRTNYVGDEGWESAKLARRHDLEAAHQHLTGPGLPDHHEATGSAATNGPEVGDDRRYADRA</sequence>
<comment type="caution">
    <text evidence="9">The sequence shown here is derived from an EMBL/GenBank/DDBJ whole genome shotgun (WGS) entry which is preliminary data.</text>
</comment>
<dbReference type="Pfam" id="PF01569">
    <property type="entry name" value="PAP2"/>
    <property type="match status" value="1"/>
</dbReference>
<feature type="compositionally biased region" description="Basic and acidic residues" evidence="6">
    <location>
        <begin position="419"/>
        <end position="428"/>
    </location>
</feature>
<feature type="transmembrane region" description="Helical" evidence="7">
    <location>
        <begin position="26"/>
        <end position="46"/>
    </location>
</feature>
<dbReference type="PANTHER" id="PTHR10165:SF154">
    <property type="entry name" value="PAP2 DOMAIN PROTEIN (AFU_ORTHOLOGUE AFUA_1G09730)"/>
    <property type="match status" value="1"/>
</dbReference>
<evidence type="ECO:0000256" key="4">
    <source>
        <dbReference type="ARBA" id="ARBA00022989"/>
    </source>
</evidence>
<dbReference type="OrthoDB" id="10030083at2759"/>
<evidence type="ECO:0000259" key="8">
    <source>
        <dbReference type="Pfam" id="PF01569"/>
    </source>
</evidence>
<organism evidence="9 10">
    <name type="scientific">Capronia coronata CBS 617.96</name>
    <dbReference type="NCBI Taxonomy" id="1182541"/>
    <lineage>
        <taxon>Eukaryota</taxon>
        <taxon>Fungi</taxon>
        <taxon>Dikarya</taxon>
        <taxon>Ascomycota</taxon>
        <taxon>Pezizomycotina</taxon>
        <taxon>Eurotiomycetes</taxon>
        <taxon>Chaetothyriomycetidae</taxon>
        <taxon>Chaetothyriales</taxon>
        <taxon>Herpotrichiellaceae</taxon>
        <taxon>Capronia</taxon>
    </lineage>
</organism>
<evidence type="ECO:0000256" key="7">
    <source>
        <dbReference type="SAM" id="Phobius"/>
    </source>
</evidence>
<accession>W9Y125</accession>
<dbReference type="RefSeq" id="XP_007725626.1">
    <property type="nucleotide sequence ID" value="XM_007727436.1"/>
</dbReference>
<feature type="transmembrane region" description="Helical" evidence="7">
    <location>
        <begin position="293"/>
        <end position="315"/>
    </location>
</feature>
<reference evidence="9 10" key="1">
    <citation type="submission" date="2013-03" db="EMBL/GenBank/DDBJ databases">
        <title>The Genome Sequence of Capronia coronata CBS 617.96.</title>
        <authorList>
            <consortium name="The Broad Institute Genomics Platform"/>
            <person name="Cuomo C."/>
            <person name="de Hoog S."/>
            <person name="Gorbushina A."/>
            <person name="Walker B."/>
            <person name="Young S.K."/>
            <person name="Zeng Q."/>
            <person name="Gargeya S."/>
            <person name="Fitzgerald M."/>
            <person name="Haas B."/>
            <person name="Abouelleil A."/>
            <person name="Allen A.W."/>
            <person name="Alvarado L."/>
            <person name="Arachchi H.M."/>
            <person name="Berlin A.M."/>
            <person name="Chapman S.B."/>
            <person name="Gainer-Dewar J."/>
            <person name="Goldberg J."/>
            <person name="Griggs A."/>
            <person name="Gujja S."/>
            <person name="Hansen M."/>
            <person name="Howarth C."/>
            <person name="Imamovic A."/>
            <person name="Ireland A."/>
            <person name="Larimer J."/>
            <person name="McCowan C."/>
            <person name="Murphy C."/>
            <person name="Pearson M."/>
            <person name="Poon T.W."/>
            <person name="Priest M."/>
            <person name="Roberts A."/>
            <person name="Saif S."/>
            <person name="Shea T."/>
            <person name="Sisk P."/>
            <person name="Sykes S."/>
            <person name="Wortman J."/>
            <person name="Nusbaum C."/>
            <person name="Birren B."/>
        </authorList>
    </citation>
    <scope>NUCLEOTIDE SEQUENCE [LARGE SCALE GENOMIC DNA]</scope>
    <source>
        <strain evidence="9 10">CBS 617.96</strain>
    </source>
</reference>
<feature type="transmembrane region" description="Helical" evidence="7">
    <location>
        <begin position="72"/>
        <end position="94"/>
    </location>
</feature>
<dbReference type="HOGENOM" id="CLU_021458_2_0_1"/>
<name>W9Y125_9EURO</name>
<gene>
    <name evidence="9" type="ORF">A1O1_06558</name>
</gene>
<dbReference type="AlphaFoldDB" id="W9Y125"/>
<comment type="similarity">
    <text evidence="2">Belongs to the PA-phosphatase related phosphoesterase family.</text>
</comment>
<dbReference type="InterPro" id="IPR036938">
    <property type="entry name" value="PAP2/HPO_sf"/>
</dbReference>
<dbReference type="eggNOG" id="KOG3030">
    <property type="taxonomic scope" value="Eukaryota"/>
</dbReference>
<feature type="domain" description="Phosphatidic acid phosphatase type 2/haloperoxidase" evidence="8">
    <location>
        <begin position="120"/>
        <end position="343"/>
    </location>
</feature>
<feature type="transmembrane region" description="Helical" evidence="7">
    <location>
        <begin position="114"/>
        <end position="134"/>
    </location>
</feature>
<dbReference type="GO" id="GO:0016020">
    <property type="term" value="C:membrane"/>
    <property type="evidence" value="ECO:0007669"/>
    <property type="project" value="UniProtKB-SubCell"/>
</dbReference>
<dbReference type="GO" id="GO:0046839">
    <property type="term" value="P:phospholipid dephosphorylation"/>
    <property type="evidence" value="ECO:0007669"/>
    <property type="project" value="TreeGrafter"/>
</dbReference>